<protein>
    <recommendedName>
        <fullName evidence="1">DUF7708 domain-containing protein</fullName>
    </recommendedName>
</protein>
<keyword evidence="3" id="KW-1185">Reference proteome</keyword>
<dbReference type="RefSeq" id="XP_056489138.1">
    <property type="nucleotide sequence ID" value="XM_056629836.1"/>
</dbReference>
<accession>A0A9W9W214</accession>
<comment type="caution">
    <text evidence="2">The sequence shown here is derived from an EMBL/GenBank/DDBJ whole genome shotgun (WGS) entry which is preliminary data.</text>
</comment>
<reference evidence="2" key="1">
    <citation type="submission" date="2022-12" db="EMBL/GenBank/DDBJ databases">
        <authorList>
            <person name="Petersen C."/>
        </authorList>
    </citation>
    <scope>NUCLEOTIDE SEQUENCE</scope>
    <source>
        <strain evidence="2">IBT 29677</strain>
    </source>
</reference>
<dbReference type="Pfam" id="PF24809">
    <property type="entry name" value="DUF7708"/>
    <property type="match status" value="1"/>
</dbReference>
<evidence type="ECO:0000313" key="2">
    <source>
        <dbReference type="EMBL" id="KAJ5397086.1"/>
    </source>
</evidence>
<reference evidence="2" key="2">
    <citation type="journal article" date="2023" name="IMA Fungus">
        <title>Comparative genomic study of the Penicillium genus elucidates a diverse pangenome and 15 lateral gene transfer events.</title>
        <authorList>
            <person name="Petersen C."/>
            <person name="Sorensen T."/>
            <person name="Nielsen M.R."/>
            <person name="Sondergaard T.E."/>
            <person name="Sorensen J.L."/>
            <person name="Fitzpatrick D.A."/>
            <person name="Frisvad J.C."/>
            <person name="Nielsen K.L."/>
        </authorList>
    </citation>
    <scope>NUCLEOTIDE SEQUENCE</scope>
    <source>
        <strain evidence="2">IBT 29677</strain>
    </source>
</reference>
<evidence type="ECO:0000259" key="1">
    <source>
        <dbReference type="Pfam" id="PF24809"/>
    </source>
</evidence>
<dbReference type="AlphaFoldDB" id="A0A9W9W214"/>
<dbReference type="OrthoDB" id="4840035at2759"/>
<dbReference type="EMBL" id="JAPZBU010000006">
    <property type="protein sequence ID" value="KAJ5397086.1"/>
    <property type="molecule type" value="Genomic_DNA"/>
</dbReference>
<gene>
    <name evidence="2" type="ORF">N7509_005199</name>
</gene>
<name>A0A9W9W214_9EURO</name>
<feature type="domain" description="DUF7708" evidence="1">
    <location>
        <begin position="155"/>
        <end position="258"/>
    </location>
</feature>
<sequence length="575" mass="64579">MATTFDLTKASALPADAYAIIPKGYQAKVLIRRFTDSLPGDNELEISAKEAQAEIDKTERERHLERLYSNVDDNNNSHFYPAALAKDELQKTLSTLRENVTQNEQKLAKRLFRSSADKKAVDALHTSLSGSDFAGLQSQMERLKSRWDKGHGKAAHNNREISETLLSSVAEISEKVSRCSAWLWIFQTREVKRLLAGIYAKMFEFFHGAMKWFLDSRFGRFFKSFDESIKEGFDAAKDSIETQVEELYRQAHIASSAEARCAEVRRQREATTNKSSASGHLVILCLEATLERVHSERLTLDPDNILEPGSLLQSVPHSGNIEPAIRPAEGGITRQKLREYEQYLRRFIVGNEGQDLLSSAVFWRADDLVLFRWRAWIMKDTQSSTLWVSSQPELNGVTSAKALAFSTILASWQAEMPVISHFCSRAREDEVHDGMSKGQVGLLGLVYSLICQLIQFNQGDEVLDIRESVEALDGRSESWSASLDVLKALLDRMPPRFLCVIHGLNNLEWGEQEPMCRQVIEILLACQKKSGVVLSLLITTDGQSRLLASLVSMEDRCLSDKKAKEIVGGNGFSAL</sequence>
<evidence type="ECO:0000313" key="3">
    <source>
        <dbReference type="Proteomes" id="UP001147747"/>
    </source>
</evidence>
<dbReference type="Proteomes" id="UP001147747">
    <property type="component" value="Unassembled WGS sequence"/>
</dbReference>
<proteinExistence type="predicted"/>
<organism evidence="2 3">
    <name type="scientific">Penicillium cosmopolitanum</name>
    <dbReference type="NCBI Taxonomy" id="1131564"/>
    <lineage>
        <taxon>Eukaryota</taxon>
        <taxon>Fungi</taxon>
        <taxon>Dikarya</taxon>
        <taxon>Ascomycota</taxon>
        <taxon>Pezizomycotina</taxon>
        <taxon>Eurotiomycetes</taxon>
        <taxon>Eurotiomycetidae</taxon>
        <taxon>Eurotiales</taxon>
        <taxon>Aspergillaceae</taxon>
        <taxon>Penicillium</taxon>
    </lineage>
</organism>
<dbReference type="GeneID" id="81368816"/>
<dbReference type="InterPro" id="IPR056125">
    <property type="entry name" value="DUF7708"/>
</dbReference>